<comment type="caution">
    <text evidence="1">The sequence shown here is derived from an EMBL/GenBank/DDBJ whole genome shotgun (WGS) entry which is preliminary data.</text>
</comment>
<gene>
    <name evidence="1" type="ORF">H8R10_02610</name>
</gene>
<evidence type="ECO:0000313" key="2">
    <source>
        <dbReference type="Proteomes" id="UP000627538"/>
    </source>
</evidence>
<dbReference type="RefSeq" id="WP_191071194.1">
    <property type="nucleotide sequence ID" value="NZ_CP060506.1"/>
</dbReference>
<sequence>MSDIPAATEESVDRMAWEHAILEEARAAHAGDLPTYSLDQVAREYGVEL</sequence>
<evidence type="ECO:0000313" key="1">
    <source>
        <dbReference type="EMBL" id="MBD3689124.1"/>
    </source>
</evidence>
<organism evidence="1 2">
    <name type="scientific">Nanchangia anserum</name>
    <dbReference type="NCBI Taxonomy" id="2692125"/>
    <lineage>
        <taxon>Bacteria</taxon>
        <taxon>Bacillati</taxon>
        <taxon>Actinomycetota</taxon>
        <taxon>Actinomycetes</taxon>
        <taxon>Actinomycetales</taxon>
        <taxon>Actinomycetaceae</taxon>
        <taxon>Nanchangia</taxon>
    </lineage>
</organism>
<proteinExistence type="predicted"/>
<accession>A0A8I0KVN4</accession>
<reference evidence="1 2" key="1">
    <citation type="submission" date="2020-08" db="EMBL/GenBank/DDBJ databases">
        <title>Winkia gen. nov., sp. nov., isolated from faeces of the Anser albifrons in China.</title>
        <authorList>
            <person name="Liu Q."/>
        </authorList>
    </citation>
    <scope>NUCLEOTIDE SEQUENCE [LARGE SCALE GENOMIC DNA]</scope>
    <source>
        <strain evidence="1 2">C62</strain>
    </source>
</reference>
<dbReference type="AlphaFoldDB" id="A0A8I0KVN4"/>
<keyword evidence="2" id="KW-1185">Reference proteome</keyword>
<dbReference type="Proteomes" id="UP000627538">
    <property type="component" value="Unassembled WGS sequence"/>
</dbReference>
<protein>
    <submittedName>
        <fullName evidence="1">Uncharacterized protein</fullName>
    </submittedName>
</protein>
<dbReference type="EMBL" id="JACRUO010000001">
    <property type="protein sequence ID" value="MBD3689124.1"/>
    <property type="molecule type" value="Genomic_DNA"/>
</dbReference>
<name>A0A8I0KVN4_9ACTO</name>